<name>A0ABU3X7I7_9BACI</name>
<evidence type="ECO:0000256" key="6">
    <source>
        <dbReference type="SAM" id="Phobius"/>
    </source>
</evidence>
<evidence type="ECO:0000256" key="1">
    <source>
        <dbReference type="ARBA" id="ARBA00004141"/>
    </source>
</evidence>
<feature type="transmembrane region" description="Helical" evidence="6">
    <location>
        <begin position="82"/>
        <end position="103"/>
    </location>
</feature>
<gene>
    <name evidence="7" type="ORF">RYX56_05315</name>
    <name evidence="8" type="ORF">RYX56_05655</name>
</gene>
<dbReference type="Proteomes" id="UP001287282">
    <property type="component" value="Unassembled WGS sequence"/>
</dbReference>
<evidence type="ECO:0000256" key="2">
    <source>
        <dbReference type="ARBA" id="ARBA00022692"/>
    </source>
</evidence>
<comment type="subcellular location">
    <subcellularLocation>
        <location evidence="1">Membrane</location>
        <topology evidence="1">Multi-pass membrane protein</topology>
    </subcellularLocation>
</comment>
<evidence type="ECO:0000313" key="7">
    <source>
        <dbReference type="EMBL" id="MDV2683794.1"/>
    </source>
</evidence>
<proteinExistence type="inferred from homology"/>
<evidence type="ECO:0000256" key="4">
    <source>
        <dbReference type="ARBA" id="ARBA00023136"/>
    </source>
</evidence>
<keyword evidence="2 6" id="KW-0812">Transmembrane</keyword>
<dbReference type="EMBL" id="JAWJBA010000001">
    <property type="protein sequence ID" value="MDV2683860.1"/>
    <property type="molecule type" value="Genomic_DNA"/>
</dbReference>
<evidence type="ECO:0000313" key="8">
    <source>
        <dbReference type="EMBL" id="MDV2683860.1"/>
    </source>
</evidence>
<evidence type="ECO:0000256" key="3">
    <source>
        <dbReference type="ARBA" id="ARBA00022989"/>
    </source>
</evidence>
<organism evidence="8 9">
    <name type="scientific">Alkalihalophilus lindianensis</name>
    <dbReference type="NCBI Taxonomy" id="1630542"/>
    <lineage>
        <taxon>Bacteria</taxon>
        <taxon>Bacillati</taxon>
        <taxon>Bacillota</taxon>
        <taxon>Bacilli</taxon>
        <taxon>Bacillales</taxon>
        <taxon>Bacillaceae</taxon>
        <taxon>Alkalihalophilus</taxon>
    </lineage>
</organism>
<dbReference type="Pfam" id="PF05105">
    <property type="entry name" value="Phage_holin_4_1"/>
    <property type="match status" value="1"/>
</dbReference>
<comment type="similarity">
    <text evidence="5">Belongs to the bacteriophage holin family. Cp-1 holin subfamily.</text>
</comment>
<sequence length="134" mass="14914">MENITVWVNRENLDVIHMYLFGGVKFLDLLALLMLIDVATGITRAIKEKRLRSRTAYYGYARKVGAFGIIIVANIIDIILDLNGAVAIATVLFYISVESLSILENYTQIGGKVPKAIKDSLHVIDTSKGDEKRD</sequence>
<dbReference type="InterPro" id="IPR006480">
    <property type="entry name" value="Phage_holin_4_1"/>
</dbReference>
<feature type="transmembrane region" description="Helical" evidence="6">
    <location>
        <begin position="16"/>
        <end position="36"/>
    </location>
</feature>
<dbReference type="NCBIfam" id="TIGR01593">
    <property type="entry name" value="holin_tox_secr"/>
    <property type="match status" value="1"/>
</dbReference>
<dbReference type="EMBL" id="JAWJBA010000001">
    <property type="protein sequence ID" value="MDV2683794.1"/>
    <property type="molecule type" value="Genomic_DNA"/>
</dbReference>
<keyword evidence="3 6" id="KW-1133">Transmembrane helix</keyword>
<dbReference type="RefSeq" id="WP_317121089.1">
    <property type="nucleotide sequence ID" value="NZ_JAWJBA010000001.1"/>
</dbReference>
<protein>
    <submittedName>
        <fullName evidence="8">Phage holin family protein</fullName>
    </submittedName>
</protein>
<keyword evidence="4 6" id="KW-0472">Membrane</keyword>
<reference evidence="8 9" key="1">
    <citation type="submission" date="2023-10" db="EMBL/GenBank/DDBJ databases">
        <title>Screening of Alkalihalobacillus lindianensis BZ-TG-R113 and Its Alleviation of Salt Stress on Rapeseed Growth.</title>
        <authorList>
            <person name="Zhao B."/>
            <person name="Guo T."/>
        </authorList>
    </citation>
    <scope>NUCLEOTIDE SEQUENCE [LARGE SCALE GENOMIC DNA]</scope>
    <source>
        <strain evidence="8 9">BZ-TG-R113</strain>
    </source>
</reference>
<accession>A0ABU3X7I7</accession>
<keyword evidence="9" id="KW-1185">Reference proteome</keyword>
<comment type="caution">
    <text evidence="8">The sequence shown here is derived from an EMBL/GenBank/DDBJ whole genome shotgun (WGS) entry which is preliminary data.</text>
</comment>
<feature type="transmembrane region" description="Helical" evidence="6">
    <location>
        <begin position="57"/>
        <end position="76"/>
    </location>
</feature>
<evidence type="ECO:0000256" key="5">
    <source>
        <dbReference type="ARBA" id="ARBA00023600"/>
    </source>
</evidence>
<evidence type="ECO:0000313" key="9">
    <source>
        <dbReference type="Proteomes" id="UP001287282"/>
    </source>
</evidence>